<protein>
    <recommendedName>
        <fullName evidence="3">Mannitol dehydrogenase C-terminal domain-containing protein</fullName>
    </recommendedName>
</protein>
<reference evidence="1" key="2">
    <citation type="submission" date="2024-10" db="UniProtKB">
        <authorList>
            <consortium name="EnsemblProtists"/>
        </authorList>
    </citation>
    <scope>IDENTIFICATION</scope>
</reference>
<name>A0A0D3IGM6_EMIH1</name>
<dbReference type="KEGG" id="ehx:EMIHUDRAFT_452658"/>
<keyword evidence="2" id="KW-1185">Reference proteome</keyword>
<evidence type="ECO:0008006" key="3">
    <source>
        <dbReference type="Google" id="ProtNLM"/>
    </source>
</evidence>
<dbReference type="RefSeq" id="XP_005762840.1">
    <property type="nucleotide sequence ID" value="XM_005762783.1"/>
</dbReference>
<organism evidence="1 2">
    <name type="scientific">Emiliania huxleyi (strain CCMP1516)</name>
    <dbReference type="NCBI Taxonomy" id="280463"/>
    <lineage>
        <taxon>Eukaryota</taxon>
        <taxon>Haptista</taxon>
        <taxon>Haptophyta</taxon>
        <taxon>Prymnesiophyceae</taxon>
        <taxon>Isochrysidales</taxon>
        <taxon>Noelaerhabdaceae</taxon>
        <taxon>Emiliania</taxon>
    </lineage>
</organism>
<reference evidence="2" key="1">
    <citation type="journal article" date="2013" name="Nature">
        <title>Pan genome of the phytoplankton Emiliania underpins its global distribution.</title>
        <authorList>
            <person name="Read B.A."/>
            <person name="Kegel J."/>
            <person name="Klute M.J."/>
            <person name="Kuo A."/>
            <person name="Lefebvre S.C."/>
            <person name="Maumus F."/>
            <person name="Mayer C."/>
            <person name="Miller J."/>
            <person name="Monier A."/>
            <person name="Salamov A."/>
            <person name="Young J."/>
            <person name="Aguilar M."/>
            <person name="Claverie J.M."/>
            <person name="Frickenhaus S."/>
            <person name="Gonzalez K."/>
            <person name="Herman E.K."/>
            <person name="Lin Y.C."/>
            <person name="Napier J."/>
            <person name="Ogata H."/>
            <person name="Sarno A.F."/>
            <person name="Shmutz J."/>
            <person name="Schroeder D."/>
            <person name="de Vargas C."/>
            <person name="Verret F."/>
            <person name="von Dassow P."/>
            <person name="Valentin K."/>
            <person name="Van de Peer Y."/>
            <person name="Wheeler G."/>
            <person name="Dacks J.B."/>
            <person name="Delwiche C.F."/>
            <person name="Dyhrman S.T."/>
            <person name="Glockner G."/>
            <person name="John U."/>
            <person name="Richards T."/>
            <person name="Worden A.Z."/>
            <person name="Zhang X."/>
            <person name="Grigoriev I.V."/>
            <person name="Allen A.E."/>
            <person name="Bidle K."/>
            <person name="Borodovsky M."/>
            <person name="Bowler C."/>
            <person name="Brownlee C."/>
            <person name="Cock J.M."/>
            <person name="Elias M."/>
            <person name="Gladyshev V.N."/>
            <person name="Groth M."/>
            <person name="Guda C."/>
            <person name="Hadaegh A."/>
            <person name="Iglesias-Rodriguez M.D."/>
            <person name="Jenkins J."/>
            <person name="Jones B.M."/>
            <person name="Lawson T."/>
            <person name="Leese F."/>
            <person name="Lindquist E."/>
            <person name="Lobanov A."/>
            <person name="Lomsadze A."/>
            <person name="Malik S.B."/>
            <person name="Marsh M.E."/>
            <person name="Mackinder L."/>
            <person name="Mock T."/>
            <person name="Mueller-Roeber B."/>
            <person name="Pagarete A."/>
            <person name="Parker M."/>
            <person name="Probert I."/>
            <person name="Quesneville H."/>
            <person name="Raines C."/>
            <person name="Rensing S.A."/>
            <person name="Riano-Pachon D.M."/>
            <person name="Richier S."/>
            <person name="Rokitta S."/>
            <person name="Shiraiwa Y."/>
            <person name="Soanes D.M."/>
            <person name="van der Giezen M."/>
            <person name="Wahlund T.M."/>
            <person name="Williams B."/>
            <person name="Wilson W."/>
            <person name="Wolfe G."/>
            <person name="Wurch L.L."/>
        </authorList>
    </citation>
    <scope>NUCLEOTIDE SEQUENCE</scope>
</reference>
<dbReference type="PaxDb" id="2903-EOD10411"/>
<accession>A0A0D3IGM6</accession>
<dbReference type="eggNOG" id="ENOG502S2EN">
    <property type="taxonomic scope" value="Eukaryota"/>
</dbReference>
<dbReference type="HOGENOM" id="CLU_1104461_0_0_1"/>
<dbReference type="Proteomes" id="UP000013827">
    <property type="component" value="Unassembled WGS sequence"/>
</dbReference>
<sequence>MTPPDTTPRPRTGLRLVLARAPFAGPTIRLPESDAEAHFLHRRKILTVNGTHTTLAFLTLALHEPPPHTGLPAGDYELLRAVSDGDGGGGDEDDDEVLRVEETHRMVWSWCVARQLLLLFEFPSEVARAALGCPPDEGDASDRSLADALLAGARIAIERLGRGGDTTKRVLGGGVVNRFETRLKPIATFLDTSCASSKWLRGPSHHARRLAKTVLRRAKLTETAVRLSVLGLVADAERFAVPADGAGAGKKL</sequence>
<dbReference type="EnsemblProtists" id="EOD10411">
    <property type="protein sequence ID" value="EOD10411"/>
    <property type="gene ID" value="EMIHUDRAFT_452658"/>
</dbReference>
<dbReference type="AlphaFoldDB" id="A0A0D3IGM6"/>
<evidence type="ECO:0000313" key="1">
    <source>
        <dbReference type="EnsemblProtists" id="EOD10411"/>
    </source>
</evidence>
<dbReference type="GeneID" id="17256614"/>
<evidence type="ECO:0000313" key="2">
    <source>
        <dbReference type="Proteomes" id="UP000013827"/>
    </source>
</evidence>
<proteinExistence type="predicted"/>